<dbReference type="GO" id="GO:0000166">
    <property type="term" value="F:nucleotide binding"/>
    <property type="evidence" value="ECO:0007669"/>
    <property type="project" value="InterPro"/>
</dbReference>
<dbReference type="PANTHER" id="PTHR43818:SF11">
    <property type="entry name" value="BCDNA.GH03377"/>
    <property type="match status" value="1"/>
</dbReference>
<dbReference type="InterPro" id="IPR055170">
    <property type="entry name" value="GFO_IDH_MocA-like_dom"/>
</dbReference>
<dbReference type="Pfam" id="PF22725">
    <property type="entry name" value="GFO_IDH_MocA_C3"/>
    <property type="match status" value="1"/>
</dbReference>
<dbReference type="InterPro" id="IPR036291">
    <property type="entry name" value="NAD(P)-bd_dom_sf"/>
</dbReference>
<dbReference type="SUPFAM" id="SSF55347">
    <property type="entry name" value="Glyceraldehyde-3-phosphate dehydrogenase-like, C-terminal domain"/>
    <property type="match status" value="1"/>
</dbReference>
<dbReference type="InterPro" id="IPR000683">
    <property type="entry name" value="Gfo/Idh/MocA-like_OxRdtase_N"/>
</dbReference>
<evidence type="ECO:0000256" key="2">
    <source>
        <dbReference type="SAM" id="MobiDB-lite"/>
    </source>
</evidence>
<sequence>MTLTAGIVGCGTIADAYCEANGRFDSYRITACADLERERAEATAAEYGLEVRSVEDLLADPAVDIAINLTPPTAHAEVITQALAADTHVYTEKPLATNLEDAKAILETADERGLRVGSAPDTVLGAGLQTARAVLEAGRIGRPIGATAHLVFGGHESWHPNPDLYYQEGGGPLFDMGPYYVGALIALLGPATSVTGATGRAFEERTIGSGPRTGETIDVEVPTHEAGVVTFENGAIANLQLSFDAVGGTSGPSPLFELYGTEGTLQLPDPNDFDGDVRVRERGADEFESVQHTHSYTAGRGVGVADLARSLQHDDWTHRTSGRRAYHALEIMAGVRRAAEREEHVGLESDCERPAPLPETFPE</sequence>
<reference evidence="5 6" key="1">
    <citation type="submission" date="2018-09" db="EMBL/GenBank/DDBJ databases">
        <title>Genomic Encyclopedia of Archaeal and Bacterial Type Strains, Phase II (KMG-II): from individual species to whole genera.</title>
        <authorList>
            <person name="Goeker M."/>
        </authorList>
    </citation>
    <scope>NUCLEOTIDE SEQUENCE [LARGE SCALE GENOMIC DNA]</scope>
    <source>
        <strain evidence="5 6">DSM 13151</strain>
    </source>
</reference>
<gene>
    <name evidence="5" type="ORF">ATJ93_3203</name>
</gene>
<feature type="domain" description="Gfo/Idh/MocA-like oxidoreductase N-terminal" evidence="3">
    <location>
        <begin position="5"/>
        <end position="117"/>
    </location>
</feature>
<evidence type="ECO:0000256" key="1">
    <source>
        <dbReference type="ARBA" id="ARBA00023002"/>
    </source>
</evidence>
<feature type="region of interest" description="Disordered" evidence="2">
    <location>
        <begin position="343"/>
        <end position="363"/>
    </location>
</feature>
<dbReference type="EMBL" id="RAPO01000003">
    <property type="protein sequence ID" value="RKD93573.1"/>
    <property type="molecule type" value="Genomic_DNA"/>
</dbReference>
<evidence type="ECO:0000313" key="5">
    <source>
        <dbReference type="EMBL" id="RKD93573.1"/>
    </source>
</evidence>
<evidence type="ECO:0000313" key="6">
    <source>
        <dbReference type="Proteomes" id="UP000283805"/>
    </source>
</evidence>
<keyword evidence="6" id="KW-1185">Reference proteome</keyword>
<dbReference type="Gene3D" id="3.30.360.10">
    <property type="entry name" value="Dihydrodipicolinate Reductase, domain 2"/>
    <property type="match status" value="1"/>
</dbReference>
<dbReference type="InterPro" id="IPR050463">
    <property type="entry name" value="Gfo/Idh/MocA_oxidrdct_glycsds"/>
</dbReference>
<dbReference type="Gene3D" id="3.40.50.720">
    <property type="entry name" value="NAD(P)-binding Rossmann-like Domain"/>
    <property type="match status" value="1"/>
</dbReference>
<feature type="domain" description="GFO/IDH/MocA-like oxidoreductase" evidence="4">
    <location>
        <begin position="129"/>
        <end position="265"/>
    </location>
</feature>
<proteinExistence type="predicted"/>
<dbReference type="OrthoDB" id="25239at2157"/>
<dbReference type="RefSeq" id="WP_120245576.1">
    <property type="nucleotide sequence ID" value="NZ_RAPO01000003.1"/>
</dbReference>
<dbReference type="PANTHER" id="PTHR43818">
    <property type="entry name" value="BCDNA.GH03377"/>
    <property type="match status" value="1"/>
</dbReference>
<evidence type="ECO:0000259" key="4">
    <source>
        <dbReference type="Pfam" id="PF22725"/>
    </source>
</evidence>
<dbReference type="GO" id="GO:0016491">
    <property type="term" value="F:oxidoreductase activity"/>
    <property type="evidence" value="ECO:0007669"/>
    <property type="project" value="UniProtKB-KW"/>
</dbReference>
<dbReference type="Pfam" id="PF01408">
    <property type="entry name" value="GFO_IDH_MocA"/>
    <property type="match status" value="1"/>
</dbReference>
<protein>
    <submittedName>
        <fullName evidence="5">Putative dehydrogenase</fullName>
    </submittedName>
</protein>
<name>A0A3R7DBS4_9EURY</name>
<keyword evidence="1" id="KW-0560">Oxidoreductase</keyword>
<evidence type="ECO:0000259" key="3">
    <source>
        <dbReference type="Pfam" id="PF01408"/>
    </source>
</evidence>
<organism evidence="5 6">
    <name type="scientific">Halopiger aswanensis</name>
    <dbReference type="NCBI Taxonomy" id="148449"/>
    <lineage>
        <taxon>Archaea</taxon>
        <taxon>Methanobacteriati</taxon>
        <taxon>Methanobacteriota</taxon>
        <taxon>Stenosarchaea group</taxon>
        <taxon>Halobacteria</taxon>
        <taxon>Halobacteriales</taxon>
        <taxon>Natrialbaceae</taxon>
        <taxon>Halopiger</taxon>
    </lineage>
</organism>
<dbReference type="Proteomes" id="UP000283805">
    <property type="component" value="Unassembled WGS sequence"/>
</dbReference>
<feature type="compositionally biased region" description="Basic and acidic residues" evidence="2">
    <location>
        <begin position="343"/>
        <end position="353"/>
    </location>
</feature>
<comment type="caution">
    <text evidence="5">The sequence shown here is derived from an EMBL/GenBank/DDBJ whole genome shotgun (WGS) entry which is preliminary data.</text>
</comment>
<dbReference type="AlphaFoldDB" id="A0A3R7DBS4"/>
<accession>A0A3R7DBS4</accession>
<dbReference type="SUPFAM" id="SSF51735">
    <property type="entry name" value="NAD(P)-binding Rossmann-fold domains"/>
    <property type="match status" value="1"/>
</dbReference>